<dbReference type="InterPro" id="IPR002328">
    <property type="entry name" value="ADH_Zn_CS"/>
</dbReference>
<dbReference type="CDD" id="cd08283">
    <property type="entry name" value="FDH_like_1"/>
    <property type="match status" value="1"/>
</dbReference>
<protein>
    <submittedName>
        <fullName evidence="8">Threonine dehydrogenase and related Zn-dependent dehydrogenases</fullName>
    </submittedName>
</protein>
<evidence type="ECO:0000259" key="7">
    <source>
        <dbReference type="Pfam" id="PF08240"/>
    </source>
</evidence>
<dbReference type="EMBL" id="CADCWE010000136">
    <property type="protein sequence ID" value="CAA9543422.1"/>
    <property type="molecule type" value="Genomic_DNA"/>
</dbReference>
<dbReference type="SUPFAM" id="SSF50129">
    <property type="entry name" value="GroES-like"/>
    <property type="match status" value="1"/>
</dbReference>
<proteinExistence type="inferred from homology"/>
<dbReference type="AlphaFoldDB" id="A0A6J4UAV6"/>
<evidence type="ECO:0000259" key="6">
    <source>
        <dbReference type="Pfam" id="PF00107"/>
    </source>
</evidence>
<organism evidence="8">
    <name type="scientific">uncultured Thermomicrobiales bacterium</name>
    <dbReference type="NCBI Taxonomy" id="1645740"/>
    <lineage>
        <taxon>Bacteria</taxon>
        <taxon>Pseudomonadati</taxon>
        <taxon>Thermomicrobiota</taxon>
        <taxon>Thermomicrobia</taxon>
        <taxon>Thermomicrobiales</taxon>
        <taxon>environmental samples</taxon>
    </lineage>
</organism>
<comment type="similarity">
    <text evidence="5">Belongs to the zinc-containing alcohol dehydrogenase family.</text>
</comment>
<dbReference type="PANTHER" id="PTHR42813:SF2">
    <property type="entry name" value="DEHYDROGENASE, ZINC-CONTAINING, PUTATIVE (AFU_ORTHOLOGUE AFUA_2G02810)-RELATED"/>
    <property type="match status" value="1"/>
</dbReference>
<feature type="domain" description="Alcohol dehydrogenase-like C-terminal" evidence="6">
    <location>
        <begin position="196"/>
        <end position="265"/>
    </location>
</feature>
<name>A0A6J4UAV6_9BACT</name>
<dbReference type="PANTHER" id="PTHR42813">
    <property type="entry name" value="ZINC-TYPE ALCOHOL DEHYDROGENASE-LIKE"/>
    <property type="match status" value="1"/>
</dbReference>
<dbReference type="InterPro" id="IPR013149">
    <property type="entry name" value="ADH-like_C"/>
</dbReference>
<dbReference type="InterPro" id="IPR011032">
    <property type="entry name" value="GroES-like_sf"/>
</dbReference>
<evidence type="ECO:0000256" key="2">
    <source>
        <dbReference type="ARBA" id="ARBA00022723"/>
    </source>
</evidence>
<evidence type="ECO:0000256" key="3">
    <source>
        <dbReference type="ARBA" id="ARBA00022833"/>
    </source>
</evidence>
<accession>A0A6J4UAV6</accession>
<dbReference type="GO" id="GO:0008270">
    <property type="term" value="F:zinc ion binding"/>
    <property type="evidence" value="ECO:0007669"/>
    <property type="project" value="InterPro"/>
</dbReference>
<dbReference type="SUPFAM" id="SSF51735">
    <property type="entry name" value="NAD(P)-binding Rossmann-fold domains"/>
    <property type="match status" value="1"/>
</dbReference>
<evidence type="ECO:0000256" key="4">
    <source>
        <dbReference type="ARBA" id="ARBA00023002"/>
    </source>
</evidence>
<feature type="domain" description="Alcohol dehydrogenase-like N-terminal" evidence="7">
    <location>
        <begin position="25"/>
        <end position="153"/>
    </location>
</feature>
<keyword evidence="4" id="KW-0560">Oxidoreductase</keyword>
<dbReference type="Pfam" id="PF08240">
    <property type="entry name" value="ADH_N"/>
    <property type="match status" value="1"/>
</dbReference>
<dbReference type="PROSITE" id="PS00059">
    <property type="entry name" value="ADH_ZINC"/>
    <property type="match status" value="1"/>
</dbReference>
<evidence type="ECO:0000256" key="5">
    <source>
        <dbReference type="RuleBase" id="RU361277"/>
    </source>
</evidence>
<dbReference type="Gene3D" id="3.40.50.720">
    <property type="entry name" value="NAD(P)-binding Rossmann-like Domain"/>
    <property type="match status" value="1"/>
</dbReference>
<dbReference type="Gene3D" id="3.90.180.10">
    <property type="entry name" value="Medium-chain alcohol dehydrogenases, catalytic domain"/>
    <property type="match status" value="1"/>
</dbReference>
<comment type="cofactor">
    <cofactor evidence="1 5">
        <name>Zn(2+)</name>
        <dbReference type="ChEBI" id="CHEBI:29105"/>
    </cofactor>
</comment>
<keyword evidence="3 5" id="KW-0862">Zinc</keyword>
<gene>
    <name evidence="8" type="ORF">AVDCRST_MAG73-2173</name>
</gene>
<evidence type="ECO:0000313" key="8">
    <source>
        <dbReference type="EMBL" id="CAA9543422.1"/>
    </source>
</evidence>
<dbReference type="GO" id="GO:0016491">
    <property type="term" value="F:oxidoreductase activity"/>
    <property type="evidence" value="ECO:0007669"/>
    <property type="project" value="UniProtKB-KW"/>
</dbReference>
<evidence type="ECO:0000256" key="1">
    <source>
        <dbReference type="ARBA" id="ARBA00001947"/>
    </source>
</evidence>
<dbReference type="InterPro" id="IPR036291">
    <property type="entry name" value="NAD(P)-bd_dom_sf"/>
</dbReference>
<keyword evidence="2 5" id="KW-0479">Metal-binding</keyword>
<dbReference type="Pfam" id="PF00107">
    <property type="entry name" value="ADH_zinc_N"/>
    <property type="match status" value="1"/>
</dbReference>
<sequence length="389" mass="41930">MRALTWQHTGTVSIETVPDPTIVEPTDAIIKITSTAICGSDLHLYDGYQPGMKKGDVLGHEPMGEVVEVGSAVTKLKIGDRVVVPFTISCGDCYFCRKGLFSACERSNPNAEMAAKIMGHSPAGLFGYSHMLGGYAGGQAEYLRVPYADVGPIKIPDGLSDEQVLFLSDIFPTGYMAAENAEIEPGDTVAVWGAGPVGQFAIQSAWMLGAGRVIAIDYVPERLAMARTHGKAETINPGDQDVYDTLQEMTDGRGPVRCIDAVGSEAHGRGIGGVYDKVKQTMRLESDRPHVIREALKCCQKGGTLSVPGVYIGFSDKIPLGTMMNKGITIRTGQTHVQRYTAPLLQKIVDGQIDPSFVVTHTCTLDEGPDMYKTFRDKEDGCIKVVLKP</sequence>
<reference evidence="8" key="1">
    <citation type="submission" date="2020-02" db="EMBL/GenBank/DDBJ databases">
        <authorList>
            <person name="Meier V. D."/>
        </authorList>
    </citation>
    <scope>NUCLEOTIDE SEQUENCE</scope>
    <source>
        <strain evidence="8">AVDCRST_MAG73</strain>
    </source>
</reference>
<dbReference type="InterPro" id="IPR013154">
    <property type="entry name" value="ADH-like_N"/>
</dbReference>